<feature type="non-terminal residue" evidence="2">
    <location>
        <position position="56"/>
    </location>
</feature>
<feature type="transmembrane region" description="Helical" evidence="1">
    <location>
        <begin position="20"/>
        <end position="39"/>
    </location>
</feature>
<comment type="caution">
    <text evidence="2">The sequence shown here is derived from an EMBL/GenBank/DDBJ whole genome shotgun (WGS) entry which is preliminary data.</text>
</comment>
<protein>
    <submittedName>
        <fullName evidence="2">Uncharacterized protein</fullName>
    </submittedName>
</protein>
<proteinExistence type="predicted"/>
<keyword evidence="3" id="KW-1185">Reference proteome</keyword>
<evidence type="ECO:0000256" key="1">
    <source>
        <dbReference type="SAM" id="Phobius"/>
    </source>
</evidence>
<reference evidence="2 3" key="1">
    <citation type="journal article" date="2021" name="BMC Genomics">
        <title>Datura genome reveals duplications of psychoactive alkaloid biosynthetic genes and high mutation rate following tissue culture.</title>
        <authorList>
            <person name="Rajewski A."/>
            <person name="Carter-House D."/>
            <person name="Stajich J."/>
            <person name="Litt A."/>
        </authorList>
    </citation>
    <scope>NUCLEOTIDE SEQUENCE [LARGE SCALE GENOMIC DNA]</scope>
    <source>
        <strain evidence="2">AR-01</strain>
    </source>
</reference>
<keyword evidence="1" id="KW-0812">Transmembrane</keyword>
<dbReference type="Proteomes" id="UP000823775">
    <property type="component" value="Unassembled WGS sequence"/>
</dbReference>
<keyword evidence="1" id="KW-1133">Transmembrane helix</keyword>
<sequence length="56" mass="6472">HSLWPSRTQSDRTQYGPHGLNLIDLNMALATSICYISIWPSRPQSVRTQYGRRDLN</sequence>
<gene>
    <name evidence="2" type="ORF">HAX54_026773</name>
</gene>
<keyword evidence="1" id="KW-0472">Membrane</keyword>
<feature type="non-terminal residue" evidence="2">
    <location>
        <position position="1"/>
    </location>
</feature>
<dbReference type="EMBL" id="JACEIK010003252">
    <property type="protein sequence ID" value="MCD9640978.1"/>
    <property type="molecule type" value="Genomic_DNA"/>
</dbReference>
<name>A0ABS8V1G7_DATST</name>
<evidence type="ECO:0000313" key="2">
    <source>
        <dbReference type="EMBL" id="MCD9640978.1"/>
    </source>
</evidence>
<evidence type="ECO:0000313" key="3">
    <source>
        <dbReference type="Proteomes" id="UP000823775"/>
    </source>
</evidence>
<accession>A0ABS8V1G7</accession>
<organism evidence="2 3">
    <name type="scientific">Datura stramonium</name>
    <name type="common">Jimsonweed</name>
    <name type="synonym">Common thornapple</name>
    <dbReference type="NCBI Taxonomy" id="4076"/>
    <lineage>
        <taxon>Eukaryota</taxon>
        <taxon>Viridiplantae</taxon>
        <taxon>Streptophyta</taxon>
        <taxon>Embryophyta</taxon>
        <taxon>Tracheophyta</taxon>
        <taxon>Spermatophyta</taxon>
        <taxon>Magnoliopsida</taxon>
        <taxon>eudicotyledons</taxon>
        <taxon>Gunneridae</taxon>
        <taxon>Pentapetalae</taxon>
        <taxon>asterids</taxon>
        <taxon>lamiids</taxon>
        <taxon>Solanales</taxon>
        <taxon>Solanaceae</taxon>
        <taxon>Solanoideae</taxon>
        <taxon>Datureae</taxon>
        <taxon>Datura</taxon>
    </lineage>
</organism>